<dbReference type="Gene3D" id="3.40.50.1820">
    <property type="entry name" value="alpha/beta hydrolase"/>
    <property type="match status" value="1"/>
</dbReference>
<dbReference type="RefSeq" id="WP_191813781.1">
    <property type="nucleotide sequence ID" value="NZ_JACSQT010000004.1"/>
</dbReference>
<gene>
    <name evidence="2" type="ORF">H9655_10735</name>
</gene>
<accession>A0ABR8QPN8</accession>
<dbReference type="Proteomes" id="UP000657931">
    <property type="component" value="Unassembled WGS sequence"/>
</dbReference>
<evidence type="ECO:0000313" key="2">
    <source>
        <dbReference type="EMBL" id="MBD7937500.1"/>
    </source>
</evidence>
<proteinExistence type="predicted"/>
<keyword evidence="2" id="KW-0378">Hydrolase</keyword>
<evidence type="ECO:0000259" key="1">
    <source>
        <dbReference type="Pfam" id="PF20408"/>
    </source>
</evidence>
<dbReference type="PIRSF" id="PIRSF033634">
    <property type="entry name" value="UCP033634"/>
    <property type="match status" value="1"/>
</dbReference>
<keyword evidence="3" id="KW-1185">Reference proteome</keyword>
<dbReference type="EMBL" id="JACSQT010000004">
    <property type="protein sequence ID" value="MBD7937500.1"/>
    <property type="molecule type" value="Genomic_DNA"/>
</dbReference>
<dbReference type="InterPro" id="IPR046879">
    <property type="entry name" value="KANL3/Tex30_Abhydrolase"/>
</dbReference>
<dbReference type="InterPro" id="IPR029058">
    <property type="entry name" value="AB_hydrolase_fold"/>
</dbReference>
<protein>
    <submittedName>
        <fullName evidence="2">Alpha/beta hydrolase</fullName>
    </submittedName>
</protein>
<name>A0ABR8QPN8_9BACI</name>
<comment type="caution">
    <text evidence="2">The sequence shown here is derived from an EMBL/GenBank/DDBJ whole genome shotgun (WGS) entry which is preliminary data.</text>
</comment>
<dbReference type="Pfam" id="PF20408">
    <property type="entry name" value="Abhydrolase_11"/>
    <property type="match status" value="1"/>
</dbReference>
<dbReference type="GO" id="GO:0016787">
    <property type="term" value="F:hydrolase activity"/>
    <property type="evidence" value="ECO:0007669"/>
    <property type="project" value="UniProtKB-KW"/>
</dbReference>
<reference evidence="2 3" key="1">
    <citation type="submission" date="2020-08" db="EMBL/GenBank/DDBJ databases">
        <title>A Genomic Blueprint of the Chicken Gut Microbiome.</title>
        <authorList>
            <person name="Gilroy R."/>
            <person name="Ravi A."/>
            <person name="Getino M."/>
            <person name="Pursley I."/>
            <person name="Horton D.L."/>
            <person name="Alikhan N.-F."/>
            <person name="Baker D."/>
            <person name="Gharbi K."/>
            <person name="Hall N."/>
            <person name="Watson M."/>
            <person name="Adriaenssens E.M."/>
            <person name="Foster-Nyarko E."/>
            <person name="Jarju S."/>
            <person name="Secka A."/>
            <person name="Antonio M."/>
            <person name="Oren A."/>
            <person name="Chaudhuri R."/>
            <person name="La Ragione R.M."/>
            <person name="Hildebrand F."/>
            <person name="Pallen M.J."/>
        </authorList>
    </citation>
    <scope>NUCLEOTIDE SEQUENCE [LARGE SCALE GENOMIC DNA]</scope>
    <source>
        <strain evidence="2 3">Sa5YUA1</strain>
    </source>
</reference>
<evidence type="ECO:0000313" key="3">
    <source>
        <dbReference type="Proteomes" id="UP000657931"/>
    </source>
</evidence>
<sequence length="212" mass="24468">MEIHEINLQKEEKTVRYTHINLGASSVCIMFSGAGYNYNHPLFYYATMMMIEQGIDVVHIHYQYETNLLKTHRVEDISSLMMEDIHLVITDIFKKHTYEKTILLGKSLGTIPITLHLARDEIFREAQIILLTPLLTFPTIAKATVFIKQQVLLIIGNQDLYFHHETIEELKGHSVQVKIIDGANHSLDIGYHTGQSLQTLQTVMNEVKRFIF</sequence>
<dbReference type="SUPFAM" id="SSF53474">
    <property type="entry name" value="alpha/beta-Hydrolases"/>
    <property type="match status" value="1"/>
</dbReference>
<feature type="domain" description="KANL3/Tex30 alpha/beta hydrolase-like" evidence="1">
    <location>
        <begin position="29"/>
        <end position="211"/>
    </location>
</feature>
<organism evidence="2 3">
    <name type="scientific">Cytobacillus stercorigallinarum</name>
    <dbReference type="NCBI Taxonomy" id="2762240"/>
    <lineage>
        <taxon>Bacteria</taxon>
        <taxon>Bacillati</taxon>
        <taxon>Bacillota</taxon>
        <taxon>Bacilli</taxon>
        <taxon>Bacillales</taxon>
        <taxon>Bacillaceae</taxon>
        <taxon>Cytobacillus</taxon>
    </lineage>
</organism>
<dbReference type="InterPro" id="IPR017018">
    <property type="entry name" value="UCP033634"/>
</dbReference>